<dbReference type="Proteomes" id="UP001148737">
    <property type="component" value="Unassembled WGS sequence"/>
</dbReference>
<proteinExistence type="predicted"/>
<organism evidence="1 2">
    <name type="scientific">Lecanicillium saksenae</name>
    <dbReference type="NCBI Taxonomy" id="468837"/>
    <lineage>
        <taxon>Eukaryota</taxon>
        <taxon>Fungi</taxon>
        <taxon>Dikarya</taxon>
        <taxon>Ascomycota</taxon>
        <taxon>Pezizomycotina</taxon>
        <taxon>Sordariomycetes</taxon>
        <taxon>Hypocreomycetidae</taxon>
        <taxon>Hypocreales</taxon>
        <taxon>Cordycipitaceae</taxon>
        <taxon>Lecanicillium</taxon>
    </lineage>
</organism>
<accession>A0ACC1QJ53</accession>
<name>A0ACC1QJ53_9HYPO</name>
<comment type="caution">
    <text evidence="1">The sequence shown here is derived from an EMBL/GenBank/DDBJ whole genome shotgun (WGS) entry which is preliminary data.</text>
</comment>
<sequence>MEQNEGRLSSDARLLVSEMLFAVQWLVDLVYTSFWRTPTTGSSAEHVTISPDRICADAEETMATRANDTLASVTVLLWKRVKRLQAAIETDSAHSNDATLIASLYSKALSAVRLWRKVFGAIDPAAELHFGKAASSMVWRTFALCSNDADFAILLFCETTKRLQDRLLSISDSNFDSLLQVLSADAGELDQQRLVSAVRVSMVAAASHAREAAKIGESRFGSIQNIVIHPYPLSITQTYALAVKALEDQMENIPEAGYSSKSTRFSTMDPMESMSISGGRVPAGFNADDAANMEDMEKQFAVKAVQHLQTYWAILERVRGSTLRLTKIDDDIYEHLKADFPEFDPAADINEDEMKSKSGKERWRKFMMAYEKKVDDFNFGTMLRTSPKVEYEEDTTVFVPRMQFYAVEIARNKNGLNDWIFEKAQAEKAKGK</sequence>
<gene>
    <name evidence="1" type="ORF">NLG97_g8342</name>
</gene>
<evidence type="ECO:0000313" key="2">
    <source>
        <dbReference type="Proteomes" id="UP001148737"/>
    </source>
</evidence>
<dbReference type="EMBL" id="JANAKD010001448">
    <property type="protein sequence ID" value="KAJ3479354.1"/>
    <property type="molecule type" value="Genomic_DNA"/>
</dbReference>
<evidence type="ECO:0000313" key="1">
    <source>
        <dbReference type="EMBL" id="KAJ3479354.1"/>
    </source>
</evidence>
<keyword evidence="2" id="KW-1185">Reference proteome</keyword>
<reference evidence="1" key="1">
    <citation type="submission" date="2022-07" db="EMBL/GenBank/DDBJ databases">
        <title>Genome Sequence of Lecanicillium saksenae.</title>
        <authorList>
            <person name="Buettner E."/>
        </authorList>
    </citation>
    <scope>NUCLEOTIDE SEQUENCE</scope>
    <source>
        <strain evidence="1">VT-O1</strain>
    </source>
</reference>
<protein>
    <submittedName>
        <fullName evidence="1">Uncharacterized protein</fullName>
    </submittedName>
</protein>